<sequence length="123" mass="13946">MESFMIAILIAMAGWLINRMQEAKKKKFAGTALVTENREMEPDGWEEELAEEPDDMASAFEPPSPSMLSADIHTESRPSSHIPQTSMNKKGKLSRQQLRQGMIMKEILGPPRAKKPYRANVFR</sequence>
<accession>A0A1H8DBB2</accession>
<gene>
    <name evidence="2" type="ORF">SAMN05444955_10588</name>
</gene>
<feature type="compositionally biased region" description="Polar residues" evidence="1">
    <location>
        <begin position="79"/>
        <end position="99"/>
    </location>
</feature>
<name>A0A1H8DBB2_9BACL</name>
<feature type="region of interest" description="Disordered" evidence="1">
    <location>
        <begin position="38"/>
        <end position="123"/>
    </location>
</feature>
<protein>
    <submittedName>
        <fullName evidence="2">Uncharacterized protein</fullName>
    </submittedName>
</protein>
<evidence type="ECO:0000313" key="3">
    <source>
        <dbReference type="Proteomes" id="UP000199695"/>
    </source>
</evidence>
<dbReference type="OrthoDB" id="2967741at2"/>
<evidence type="ECO:0000313" key="2">
    <source>
        <dbReference type="EMBL" id="SEN04456.1"/>
    </source>
</evidence>
<dbReference type="RefSeq" id="WP_089966673.1">
    <property type="nucleotide sequence ID" value="NZ_FOCQ01000005.1"/>
</dbReference>
<dbReference type="Proteomes" id="UP000199695">
    <property type="component" value="Unassembled WGS sequence"/>
</dbReference>
<evidence type="ECO:0000256" key="1">
    <source>
        <dbReference type="SAM" id="MobiDB-lite"/>
    </source>
</evidence>
<proteinExistence type="predicted"/>
<dbReference type="STRING" id="1173111.SAMN05444955_10588"/>
<organism evidence="2 3">
    <name type="scientific">Lihuaxuella thermophila</name>
    <dbReference type="NCBI Taxonomy" id="1173111"/>
    <lineage>
        <taxon>Bacteria</taxon>
        <taxon>Bacillati</taxon>
        <taxon>Bacillota</taxon>
        <taxon>Bacilli</taxon>
        <taxon>Bacillales</taxon>
        <taxon>Thermoactinomycetaceae</taxon>
        <taxon>Lihuaxuella</taxon>
    </lineage>
</organism>
<keyword evidence="3" id="KW-1185">Reference proteome</keyword>
<reference evidence="2 3" key="1">
    <citation type="submission" date="2016-10" db="EMBL/GenBank/DDBJ databases">
        <authorList>
            <person name="de Groot N.N."/>
        </authorList>
    </citation>
    <scope>NUCLEOTIDE SEQUENCE [LARGE SCALE GENOMIC DNA]</scope>
    <source>
        <strain evidence="2 3">DSM 46701</strain>
    </source>
</reference>
<feature type="compositionally biased region" description="Acidic residues" evidence="1">
    <location>
        <begin position="42"/>
        <end position="55"/>
    </location>
</feature>
<dbReference type="EMBL" id="FOCQ01000005">
    <property type="protein sequence ID" value="SEN04456.1"/>
    <property type="molecule type" value="Genomic_DNA"/>
</dbReference>
<dbReference type="AlphaFoldDB" id="A0A1H8DBB2"/>